<dbReference type="Pfam" id="PF00581">
    <property type="entry name" value="Rhodanese"/>
    <property type="match status" value="2"/>
</dbReference>
<dbReference type="GO" id="GO:0070813">
    <property type="term" value="P:hydrogen sulfide metabolic process"/>
    <property type="evidence" value="ECO:0007669"/>
    <property type="project" value="TreeGrafter"/>
</dbReference>
<dbReference type="OrthoDB" id="9784009at2"/>
<dbReference type="InterPro" id="IPR036866">
    <property type="entry name" value="RibonucZ/Hydroxyglut_hydro"/>
</dbReference>
<gene>
    <name evidence="3" type="ORF">F8C82_05380</name>
</gene>
<dbReference type="InterPro" id="IPR051682">
    <property type="entry name" value="Mito_Persulfide_Diox"/>
</dbReference>
<dbReference type="GO" id="GO:0016787">
    <property type="term" value="F:hydrolase activity"/>
    <property type="evidence" value="ECO:0007669"/>
    <property type="project" value="UniProtKB-KW"/>
</dbReference>
<dbReference type="GO" id="GO:0050313">
    <property type="term" value="F:sulfur dioxygenase activity"/>
    <property type="evidence" value="ECO:0007669"/>
    <property type="project" value="InterPro"/>
</dbReference>
<dbReference type="SMART" id="SM00849">
    <property type="entry name" value="Lactamase_B"/>
    <property type="match status" value="1"/>
</dbReference>
<dbReference type="GO" id="GO:0006749">
    <property type="term" value="P:glutathione metabolic process"/>
    <property type="evidence" value="ECO:0007669"/>
    <property type="project" value="InterPro"/>
</dbReference>
<dbReference type="PANTHER" id="PTHR43084:SF1">
    <property type="entry name" value="PERSULFIDE DIOXYGENASE ETHE1, MITOCHONDRIAL"/>
    <property type="match status" value="1"/>
</dbReference>
<name>A0A6L3ZIK0_9FLAO</name>
<evidence type="ECO:0000313" key="4">
    <source>
        <dbReference type="Proteomes" id="UP000484164"/>
    </source>
</evidence>
<dbReference type="EMBL" id="WBVQ01000001">
    <property type="protein sequence ID" value="KAB2817836.1"/>
    <property type="molecule type" value="Genomic_DNA"/>
</dbReference>
<dbReference type="SUPFAM" id="SSF52821">
    <property type="entry name" value="Rhodanese/Cell cycle control phosphatase"/>
    <property type="match status" value="2"/>
</dbReference>
<keyword evidence="3" id="KW-0378">Hydrolase</keyword>
<dbReference type="PROSITE" id="PS50206">
    <property type="entry name" value="RHODANESE_3"/>
    <property type="match status" value="2"/>
</dbReference>
<dbReference type="CDD" id="cd07724">
    <property type="entry name" value="POD-like_MBL-fold"/>
    <property type="match status" value="1"/>
</dbReference>
<dbReference type="PANTHER" id="PTHR43084">
    <property type="entry name" value="PERSULFIDE DIOXYGENASE ETHE1"/>
    <property type="match status" value="1"/>
</dbReference>
<dbReference type="Gene3D" id="3.60.15.10">
    <property type="entry name" value="Ribonuclease Z/Hydroxyacylglutathione hydrolase-like"/>
    <property type="match status" value="1"/>
</dbReference>
<keyword evidence="4" id="KW-1185">Reference proteome</keyword>
<sequence length="470" mass="51978">MNVEQIYTNCLAEAAYYITSNGEAAVIDPLRESEPYLERLERDGVKLKYIFETHYHADFVSGHLDLAKKTGATIVYGPNANPVFEAHEAVDNEEFTIGDVRIRVLHTPGHTQESSTFLLIDENDEERAIFTGDTLFLGDVGRPDLAIKTDLTQEDLAGMLFDSLRNKIMTLPDSITVYPGHGAGSSCGKNLSSDTVDILGNQKRTNYALRESMTKEEFIKEVTEGLAPPPQYFPENAKMNKFGYDSVDEVMERGMKALTPAEVASEIEAGALVLDTRSADAFAASHIPNSMFIGIDGNFAMWVGALITNLKRRIVFLAPEGREEEVVRRLARVGYDHAVGYLKGGMEAWTAAGKEDASTKSISAVTFEERYAKGETNVVDVRKEGEYNRRHIEGAQLWPLDDILREMGTLDREKQMFVHCAGGYRSMIAMSMLEAEGYTNLTNVEGGFKAIEALNHVPLTDEVTCASTAQ</sequence>
<evidence type="ECO:0000259" key="2">
    <source>
        <dbReference type="PROSITE" id="PS50206"/>
    </source>
</evidence>
<keyword evidence="1" id="KW-0479">Metal-binding</keyword>
<protein>
    <submittedName>
        <fullName evidence="3">MBL fold metallo-hydrolase</fullName>
    </submittedName>
</protein>
<reference evidence="3 4" key="1">
    <citation type="submission" date="2019-10" db="EMBL/GenBank/DDBJ databases">
        <title>Genome sequence of Phaeocystidibacter marisrubri JCM30614 (type strain).</title>
        <authorList>
            <person name="Bowman J.P."/>
        </authorList>
    </citation>
    <scope>NUCLEOTIDE SEQUENCE [LARGE SCALE GENOMIC DNA]</scope>
    <source>
        <strain evidence="3 4">JCM 30614</strain>
    </source>
</reference>
<dbReference type="RefSeq" id="WP_151692524.1">
    <property type="nucleotide sequence ID" value="NZ_BMGX01000002.1"/>
</dbReference>
<dbReference type="SUPFAM" id="SSF56281">
    <property type="entry name" value="Metallo-hydrolase/oxidoreductase"/>
    <property type="match status" value="1"/>
</dbReference>
<dbReference type="GO" id="GO:0046872">
    <property type="term" value="F:metal ion binding"/>
    <property type="evidence" value="ECO:0007669"/>
    <property type="project" value="UniProtKB-KW"/>
</dbReference>
<proteinExistence type="predicted"/>
<dbReference type="InterPro" id="IPR036873">
    <property type="entry name" value="Rhodanese-like_dom_sf"/>
</dbReference>
<organism evidence="3 4">
    <name type="scientific">Phaeocystidibacter marisrubri</name>
    <dbReference type="NCBI Taxonomy" id="1577780"/>
    <lineage>
        <taxon>Bacteria</taxon>
        <taxon>Pseudomonadati</taxon>
        <taxon>Bacteroidota</taxon>
        <taxon>Flavobacteriia</taxon>
        <taxon>Flavobacteriales</taxon>
        <taxon>Phaeocystidibacteraceae</taxon>
        <taxon>Phaeocystidibacter</taxon>
    </lineage>
</organism>
<dbReference type="InterPro" id="IPR001763">
    <property type="entry name" value="Rhodanese-like_dom"/>
</dbReference>
<evidence type="ECO:0000313" key="3">
    <source>
        <dbReference type="EMBL" id="KAB2817836.1"/>
    </source>
</evidence>
<evidence type="ECO:0000256" key="1">
    <source>
        <dbReference type="ARBA" id="ARBA00022723"/>
    </source>
</evidence>
<feature type="domain" description="Rhodanese" evidence="2">
    <location>
        <begin position="267"/>
        <end position="358"/>
    </location>
</feature>
<dbReference type="CDD" id="cd00158">
    <property type="entry name" value="RHOD"/>
    <property type="match status" value="2"/>
</dbReference>
<comment type="caution">
    <text evidence="3">The sequence shown here is derived from an EMBL/GenBank/DDBJ whole genome shotgun (WGS) entry which is preliminary data.</text>
</comment>
<feature type="domain" description="Rhodanese" evidence="2">
    <location>
        <begin position="372"/>
        <end position="460"/>
    </location>
</feature>
<dbReference type="Gene3D" id="3.40.250.10">
    <property type="entry name" value="Rhodanese-like domain"/>
    <property type="match status" value="2"/>
</dbReference>
<dbReference type="InterPro" id="IPR001279">
    <property type="entry name" value="Metallo-B-lactamas"/>
</dbReference>
<dbReference type="InterPro" id="IPR044528">
    <property type="entry name" value="POD-like_MBL-fold"/>
</dbReference>
<dbReference type="Proteomes" id="UP000484164">
    <property type="component" value="Unassembled WGS sequence"/>
</dbReference>
<dbReference type="FunFam" id="3.60.15.10:FF:000030">
    <property type="entry name" value="Metallo-beta-lactamase family protein"/>
    <property type="match status" value="1"/>
</dbReference>
<dbReference type="AlphaFoldDB" id="A0A6L3ZIK0"/>
<accession>A0A6L3ZIK0</accession>
<dbReference type="Pfam" id="PF00753">
    <property type="entry name" value="Lactamase_B"/>
    <property type="match status" value="1"/>
</dbReference>
<dbReference type="SMART" id="SM00450">
    <property type="entry name" value="RHOD"/>
    <property type="match status" value="2"/>
</dbReference>